<sequence>MGSSLENLVTQIQALSGSVEDIAHLHTILKTADESLHSTGEPALLVSFLDQVDPCNHSLGYLFILEAFTSGRSRRSVPPPLCLSSRGSLIAVTPIRYALPLRNL</sequence>
<organism evidence="1 2">
    <name type="scientific">Melastoma candidum</name>
    <dbReference type="NCBI Taxonomy" id="119954"/>
    <lineage>
        <taxon>Eukaryota</taxon>
        <taxon>Viridiplantae</taxon>
        <taxon>Streptophyta</taxon>
        <taxon>Embryophyta</taxon>
        <taxon>Tracheophyta</taxon>
        <taxon>Spermatophyta</taxon>
        <taxon>Magnoliopsida</taxon>
        <taxon>eudicotyledons</taxon>
        <taxon>Gunneridae</taxon>
        <taxon>Pentapetalae</taxon>
        <taxon>rosids</taxon>
        <taxon>malvids</taxon>
        <taxon>Myrtales</taxon>
        <taxon>Melastomataceae</taxon>
        <taxon>Melastomatoideae</taxon>
        <taxon>Melastomateae</taxon>
        <taxon>Melastoma</taxon>
    </lineage>
</organism>
<gene>
    <name evidence="1" type="ORF">MLD38_001053</name>
</gene>
<accession>A0ACB9SCF6</accession>
<dbReference type="EMBL" id="CM042880">
    <property type="protein sequence ID" value="KAI4388749.1"/>
    <property type="molecule type" value="Genomic_DNA"/>
</dbReference>
<name>A0ACB9SCF6_9MYRT</name>
<reference evidence="2" key="1">
    <citation type="journal article" date="2023" name="Front. Plant Sci.">
        <title>Chromosomal-level genome assembly of Melastoma candidum provides insights into trichome evolution.</title>
        <authorList>
            <person name="Zhong Y."/>
            <person name="Wu W."/>
            <person name="Sun C."/>
            <person name="Zou P."/>
            <person name="Liu Y."/>
            <person name="Dai S."/>
            <person name="Zhou R."/>
        </authorList>
    </citation>
    <scope>NUCLEOTIDE SEQUENCE [LARGE SCALE GENOMIC DNA]</scope>
</reference>
<dbReference type="Proteomes" id="UP001057402">
    <property type="component" value="Chromosome 1"/>
</dbReference>
<evidence type="ECO:0000313" key="1">
    <source>
        <dbReference type="EMBL" id="KAI4388749.1"/>
    </source>
</evidence>
<proteinExistence type="predicted"/>
<keyword evidence="2" id="KW-1185">Reference proteome</keyword>
<evidence type="ECO:0000313" key="2">
    <source>
        <dbReference type="Proteomes" id="UP001057402"/>
    </source>
</evidence>
<comment type="caution">
    <text evidence="1">The sequence shown here is derived from an EMBL/GenBank/DDBJ whole genome shotgun (WGS) entry which is preliminary data.</text>
</comment>
<protein>
    <submittedName>
        <fullName evidence="1">Uncharacterized protein</fullName>
    </submittedName>
</protein>